<proteinExistence type="predicted"/>
<dbReference type="OrthoDB" id="5863145at2759"/>
<dbReference type="EMBL" id="UYYA01004151">
    <property type="protein sequence ID" value="VDM59980.1"/>
    <property type="molecule type" value="Genomic_DNA"/>
</dbReference>
<organism evidence="3">
    <name type="scientific">Angiostrongylus costaricensis</name>
    <name type="common">Nematode worm</name>
    <dbReference type="NCBI Taxonomy" id="334426"/>
    <lineage>
        <taxon>Eukaryota</taxon>
        <taxon>Metazoa</taxon>
        <taxon>Ecdysozoa</taxon>
        <taxon>Nematoda</taxon>
        <taxon>Chromadorea</taxon>
        <taxon>Rhabditida</taxon>
        <taxon>Rhabditina</taxon>
        <taxon>Rhabditomorpha</taxon>
        <taxon>Strongyloidea</taxon>
        <taxon>Metastrongylidae</taxon>
        <taxon>Angiostrongylus</taxon>
    </lineage>
</organism>
<reference evidence="1 2" key="2">
    <citation type="submission" date="2018-11" db="EMBL/GenBank/DDBJ databases">
        <authorList>
            <consortium name="Pathogen Informatics"/>
        </authorList>
    </citation>
    <scope>NUCLEOTIDE SEQUENCE [LARGE SCALE GENOMIC DNA]</scope>
    <source>
        <strain evidence="1 2">Costa Rica</strain>
    </source>
</reference>
<sequence>MKANSLKVTKRRLSPETLKLIRQRGFSRTAGNRELTSELAKQSRQAVKEDLKEGRAAVMVGAAEAGKSIRKAHRSFTNYKTKMNELGSPGETVTASRKAMEKVIHQYYSDLIDSHVHLPSYEIKEDGYIVPPVLLPKFDMPFRR</sequence>
<dbReference type="WBParaSite" id="ACOC_0000839401-mRNA-1">
    <property type="protein sequence ID" value="ACOC_0000839401-mRNA-1"/>
    <property type="gene ID" value="ACOC_0000839401"/>
</dbReference>
<evidence type="ECO:0000313" key="2">
    <source>
        <dbReference type="Proteomes" id="UP000267027"/>
    </source>
</evidence>
<evidence type="ECO:0000313" key="1">
    <source>
        <dbReference type="EMBL" id="VDM59980.1"/>
    </source>
</evidence>
<dbReference type="AlphaFoldDB" id="A0A0R3PS34"/>
<reference evidence="3" key="1">
    <citation type="submission" date="2017-02" db="UniProtKB">
        <authorList>
            <consortium name="WormBaseParasite"/>
        </authorList>
    </citation>
    <scope>IDENTIFICATION</scope>
</reference>
<accession>A0A0R3PS34</accession>
<name>A0A0R3PS34_ANGCS</name>
<keyword evidence="2" id="KW-1185">Reference proteome</keyword>
<dbReference type="Proteomes" id="UP000267027">
    <property type="component" value="Unassembled WGS sequence"/>
</dbReference>
<evidence type="ECO:0000313" key="3">
    <source>
        <dbReference type="WBParaSite" id="ACOC_0000839401-mRNA-1"/>
    </source>
</evidence>
<gene>
    <name evidence="1" type="ORF">ACOC_LOCUS8395</name>
</gene>
<protein>
    <submittedName>
        <fullName evidence="3">Conserved domain protein</fullName>
    </submittedName>
</protein>